<feature type="signal peptide" evidence="6">
    <location>
        <begin position="1"/>
        <end position="20"/>
    </location>
</feature>
<dbReference type="InterPro" id="IPR008435">
    <property type="entry name" value="CRF-bd"/>
</dbReference>
<keyword evidence="3 6" id="KW-0732">Signal</keyword>
<proteinExistence type="predicted"/>
<dbReference type="GO" id="GO:0051424">
    <property type="term" value="F:corticotropin-releasing hormone binding"/>
    <property type="evidence" value="ECO:0007669"/>
    <property type="project" value="InterPro"/>
</dbReference>
<accession>A0A979FG08</accession>
<keyword evidence="9" id="KW-1185">Reference proteome</keyword>
<evidence type="ECO:0000259" key="8">
    <source>
        <dbReference type="Pfam" id="PF23541"/>
    </source>
</evidence>
<evidence type="ECO:0000256" key="5">
    <source>
        <dbReference type="ARBA" id="ARBA00023180"/>
    </source>
</evidence>
<dbReference type="KEGG" id="hazt:108681873"/>
<feature type="chain" id="PRO_5038092776" evidence="6">
    <location>
        <begin position="21"/>
        <end position="283"/>
    </location>
</feature>
<evidence type="ECO:0000256" key="1">
    <source>
        <dbReference type="ARBA" id="ARBA00004613"/>
    </source>
</evidence>
<dbReference type="GO" id="GO:0009755">
    <property type="term" value="P:hormone-mediated signaling pathway"/>
    <property type="evidence" value="ECO:0007669"/>
    <property type="project" value="TreeGrafter"/>
</dbReference>
<dbReference type="PANTHER" id="PTHR10278:SF0">
    <property type="entry name" value="CORTICOTROPIN-RELEASING FACTOR-BINDING PROTEIN"/>
    <property type="match status" value="1"/>
</dbReference>
<evidence type="ECO:0000256" key="2">
    <source>
        <dbReference type="ARBA" id="ARBA00022525"/>
    </source>
</evidence>
<dbReference type="GO" id="GO:0005615">
    <property type="term" value="C:extracellular space"/>
    <property type="evidence" value="ECO:0007669"/>
    <property type="project" value="TreeGrafter"/>
</dbReference>
<dbReference type="GO" id="GO:0051460">
    <property type="term" value="P:negative regulation of corticotropin secretion"/>
    <property type="evidence" value="ECO:0007669"/>
    <property type="project" value="TreeGrafter"/>
</dbReference>
<keyword evidence="5" id="KW-0325">Glycoprotein</keyword>
<dbReference type="AlphaFoldDB" id="A0A979FG08"/>
<dbReference type="OMA" id="WHAVRNP"/>
<evidence type="ECO:0000256" key="6">
    <source>
        <dbReference type="SAM" id="SignalP"/>
    </source>
</evidence>
<dbReference type="Pfam" id="PF05428">
    <property type="entry name" value="CRF-BP_N"/>
    <property type="match status" value="1"/>
</dbReference>
<feature type="domain" description="Corticotropin-releasing factor binding protein N-terminal" evidence="7">
    <location>
        <begin position="50"/>
        <end position="162"/>
    </location>
</feature>
<dbReference type="InterPro" id="IPR056177">
    <property type="entry name" value="CRF-BP_N"/>
</dbReference>
<dbReference type="OrthoDB" id="10056927at2759"/>
<comment type="subcellular location">
    <subcellularLocation>
        <location evidence="1">Secreted</location>
    </subcellularLocation>
</comment>
<keyword evidence="2" id="KW-0964">Secreted</keyword>
<name>A0A979FG08_HYAAZ</name>
<dbReference type="InterPro" id="IPR056178">
    <property type="entry name" value="CRF-BP_C"/>
</dbReference>
<organism evidence="9 10">
    <name type="scientific">Hyalella azteca</name>
    <name type="common">Amphipod</name>
    <dbReference type="NCBI Taxonomy" id="294128"/>
    <lineage>
        <taxon>Eukaryota</taxon>
        <taxon>Metazoa</taxon>
        <taxon>Ecdysozoa</taxon>
        <taxon>Arthropoda</taxon>
        <taxon>Crustacea</taxon>
        <taxon>Multicrustacea</taxon>
        <taxon>Malacostraca</taxon>
        <taxon>Eumalacostraca</taxon>
        <taxon>Peracarida</taxon>
        <taxon>Amphipoda</taxon>
        <taxon>Senticaudata</taxon>
        <taxon>Talitrida</taxon>
        <taxon>Talitroidea</taxon>
        <taxon>Hyalellidae</taxon>
        <taxon>Hyalella</taxon>
    </lineage>
</organism>
<dbReference type="PANTHER" id="PTHR10278">
    <property type="entry name" value="CORTICOTROPIN-RELEASING FACTOR-BINDING PROTEIN"/>
    <property type="match status" value="1"/>
</dbReference>
<feature type="domain" description="Corticotropin-releasing factor binding protein C-terminal" evidence="8">
    <location>
        <begin position="186"/>
        <end position="265"/>
    </location>
</feature>
<evidence type="ECO:0000256" key="4">
    <source>
        <dbReference type="ARBA" id="ARBA00023157"/>
    </source>
</evidence>
<evidence type="ECO:0000313" key="9">
    <source>
        <dbReference type="Proteomes" id="UP000694843"/>
    </source>
</evidence>
<keyword evidence="4" id="KW-1015">Disulfide bond</keyword>
<sequence length="283" mass="30317">MRVQSLICVVLLGLSLHSAALKVSSSASLSQLRGLQSLRSKRSSQLIKDCIAVGLEEGSYYHKSSGDATVCGVYVAGAANQRVQLTLDYVDVDCESGGLISFLDGWELNGEVFPPVGDAPLEGRVEELCGRHQRKVFLSTSNAASLLYSLPRRGDVFKISVKFIKHPTPCNILVSGDSGVFTLRNHGTRSVMHRCSKRGLEDEVVVGGALGLDVSNMLVEDDICGLDSNPRARPSAVLCEVSVVRLISSGNTENSVTVALSQIQVEDPNFLPTTVCPVPMQEA</sequence>
<evidence type="ECO:0000259" key="7">
    <source>
        <dbReference type="Pfam" id="PF05428"/>
    </source>
</evidence>
<reference evidence="10" key="1">
    <citation type="submission" date="2025-08" db="UniProtKB">
        <authorList>
            <consortium name="RefSeq"/>
        </authorList>
    </citation>
    <scope>IDENTIFICATION</scope>
    <source>
        <tissue evidence="10">Whole organism</tissue>
    </source>
</reference>
<protein>
    <submittedName>
        <fullName evidence="10">Corticotropin-releasing factor-binding protein</fullName>
    </submittedName>
</protein>
<gene>
    <name evidence="10" type="primary">LOC108681873</name>
</gene>
<dbReference type="Pfam" id="PF23541">
    <property type="entry name" value="CRF-BP_C"/>
    <property type="match status" value="1"/>
</dbReference>
<dbReference type="GeneID" id="108681873"/>
<evidence type="ECO:0000256" key="3">
    <source>
        <dbReference type="ARBA" id="ARBA00022729"/>
    </source>
</evidence>
<dbReference type="Proteomes" id="UP000694843">
    <property type="component" value="Unplaced"/>
</dbReference>
<evidence type="ECO:0000313" key="10">
    <source>
        <dbReference type="RefSeq" id="XP_047735677.1"/>
    </source>
</evidence>
<dbReference type="RefSeq" id="XP_047735677.1">
    <property type="nucleotide sequence ID" value="XM_047879721.1"/>
</dbReference>